<proteinExistence type="predicted"/>
<dbReference type="STRING" id="553218.CAMRE0001_2469"/>
<protein>
    <submittedName>
        <fullName evidence="1">Uncharacterized protein</fullName>
    </submittedName>
</protein>
<evidence type="ECO:0000313" key="2">
    <source>
        <dbReference type="Proteomes" id="UP000003082"/>
    </source>
</evidence>
<sequence>MRILNLNSNYTLNFILKIAPLKYEFTSFNQNLPRITRTALTQTEV</sequence>
<comment type="caution">
    <text evidence="1">The sequence shown here is derived from an EMBL/GenBank/DDBJ whole genome shotgun (WGS) entry which is preliminary data.</text>
</comment>
<gene>
    <name evidence="1" type="ORF">CAMRE0001_2469</name>
</gene>
<reference evidence="1 2" key="1">
    <citation type="submission" date="2008-08" db="EMBL/GenBank/DDBJ databases">
        <authorList>
            <person name="Madupu R."/>
            <person name="Durkin A.S."/>
            <person name="Torralba M."/>
            <person name="Methe B."/>
            <person name="Sutton G.G."/>
            <person name="Strausberg R.L."/>
            <person name="Nelson K.E."/>
        </authorList>
    </citation>
    <scope>NUCLEOTIDE SEQUENCE [LARGE SCALE GENOMIC DNA]</scope>
    <source>
        <strain evidence="1 2">RM3267</strain>
    </source>
</reference>
<organism evidence="1 2">
    <name type="scientific">Campylobacter rectus RM3267</name>
    <dbReference type="NCBI Taxonomy" id="553218"/>
    <lineage>
        <taxon>Bacteria</taxon>
        <taxon>Pseudomonadati</taxon>
        <taxon>Campylobacterota</taxon>
        <taxon>Epsilonproteobacteria</taxon>
        <taxon>Campylobacterales</taxon>
        <taxon>Campylobacteraceae</taxon>
        <taxon>Campylobacter</taxon>
    </lineage>
</organism>
<keyword evidence="2" id="KW-1185">Reference proteome</keyword>
<dbReference type="AlphaFoldDB" id="B9D1W3"/>
<name>B9D1W3_CAMRE</name>
<dbReference type="Proteomes" id="UP000003082">
    <property type="component" value="Unassembled WGS sequence"/>
</dbReference>
<dbReference type="EMBL" id="ACFU01000010">
    <property type="protein sequence ID" value="EEF14044.1"/>
    <property type="molecule type" value="Genomic_DNA"/>
</dbReference>
<accession>B9D1W3</accession>
<evidence type="ECO:0000313" key="1">
    <source>
        <dbReference type="EMBL" id="EEF14044.1"/>
    </source>
</evidence>